<protein>
    <submittedName>
        <fullName evidence="2">Uncharacterized protein</fullName>
    </submittedName>
</protein>
<feature type="region of interest" description="Disordered" evidence="1">
    <location>
        <begin position="349"/>
        <end position="623"/>
    </location>
</feature>
<gene>
    <name evidence="2" type="ORF">PILCRDRAFT_818702</name>
</gene>
<dbReference type="STRING" id="765440.A0A0C3G0X3"/>
<dbReference type="HOGENOM" id="CLU_367266_0_0_1"/>
<organism evidence="2 3">
    <name type="scientific">Piloderma croceum (strain F 1598)</name>
    <dbReference type="NCBI Taxonomy" id="765440"/>
    <lineage>
        <taxon>Eukaryota</taxon>
        <taxon>Fungi</taxon>
        <taxon>Dikarya</taxon>
        <taxon>Basidiomycota</taxon>
        <taxon>Agaricomycotina</taxon>
        <taxon>Agaricomycetes</taxon>
        <taxon>Agaricomycetidae</taxon>
        <taxon>Atheliales</taxon>
        <taxon>Atheliaceae</taxon>
        <taxon>Piloderma</taxon>
    </lineage>
</organism>
<evidence type="ECO:0000313" key="2">
    <source>
        <dbReference type="EMBL" id="KIM84351.1"/>
    </source>
</evidence>
<reference evidence="2 3" key="1">
    <citation type="submission" date="2014-04" db="EMBL/GenBank/DDBJ databases">
        <authorList>
            <consortium name="DOE Joint Genome Institute"/>
            <person name="Kuo A."/>
            <person name="Tarkka M."/>
            <person name="Buscot F."/>
            <person name="Kohler A."/>
            <person name="Nagy L.G."/>
            <person name="Floudas D."/>
            <person name="Copeland A."/>
            <person name="Barry K.W."/>
            <person name="Cichocki N."/>
            <person name="Veneault-Fourrey C."/>
            <person name="LaButti K."/>
            <person name="Lindquist E.A."/>
            <person name="Lipzen A."/>
            <person name="Lundell T."/>
            <person name="Morin E."/>
            <person name="Murat C."/>
            <person name="Sun H."/>
            <person name="Tunlid A."/>
            <person name="Henrissat B."/>
            <person name="Grigoriev I.V."/>
            <person name="Hibbett D.S."/>
            <person name="Martin F."/>
            <person name="Nordberg H.P."/>
            <person name="Cantor M.N."/>
            <person name="Hua S.X."/>
        </authorList>
    </citation>
    <scope>NUCLEOTIDE SEQUENCE [LARGE SCALE GENOMIC DNA]</scope>
    <source>
        <strain evidence="2 3">F 1598</strain>
    </source>
</reference>
<proteinExistence type="predicted"/>
<feature type="compositionally biased region" description="Basic residues" evidence="1">
    <location>
        <begin position="245"/>
        <end position="254"/>
    </location>
</feature>
<feature type="region of interest" description="Disordered" evidence="1">
    <location>
        <begin position="639"/>
        <end position="685"/>
    </location>
</feature>
<accession>A0A0C3G0X3</accession>
<reference evidence="3" key="2">
    <citation type="submission" date="2015-01" db="EMBL/GenBank/DDBJ databases">
        <title>Evolutionary Origins and Diversification of the Mycorrhizal Mutualists.</title>
        <authorList>
            <consortium name="DOE Joint Genome Institute"/>
            <consortium name="Mycorrhizal Genomics Consortium"/>
            <person name="Kohler A."/>
            <person name="Kuo A."/>
            <person name="Nagy L.G."/>
            <person name="Floudas D."/>
            <person name="Copeland A."/>
            <person name="Barry K.W."/>
            <person name="Cichocki N."/>
            <person name="Veneault-Fourrey C."/>
            <person name="LaButti K."/>
            <person name="Lindquist E.A."/>
            <person name="Lipzen A."/>
            <person name="Lundell T."/>
            <person name="Morin E."/>
            <person name="Murat C."/>
            <person name="Riley R."/>
            <person name="Ohm R."/>
            <person name="Sun H."/>
            <person name="Tunlid A."/>
            <person name="Henrissat B."/>
            <person name="Grigoriev I.V."/>
            <person name="Hibbett D.S."/>
            <person name="Martin F."/>
        </authorList>
    </citation>
    <scope>NUCLEOTIDE SEQUENCE [LARGE SCALE GENOMIC DNA]</scope>
    <source>
        <strain evidence="3">F 1598</strain>
    </source>
</reference>
<feature type="compositionally biased region" description="Acidic residues" evidence="1">
    <location>
        <begin position="491"/>
        <end position="500"/>
    </location>
</feature>
<dbReference type="OrthoDB" id="3271227at2759"/>
<feature type="region of interest" description="Disordered" evidence="1">
    <location>
        <begin position="171"/>
        <end position="266"/>
    </location>
</feature>
<feature type="region of interest" description="Disordered" evidence="1">
    <location>
        <begin position="742"/>
        <end position="763"/>
    </location>
</feature>
<feature type="compositionally biased region" description="Polar residues" evidence="1">
    <location>
        <begin position="89"/>
        <end position="106"/>
    </location>
</feature>
<evidence type="ECO:0000256" key="1">
    <source>
        <dbReference type="SAM" id="MobiDB-lite"/>
    </source>
</evidence>
<feature type="compositionally biased region" description="Basic and acidic residues" evidence="1">
    <location>
        <begin position="204"/>
        <end position="214"/>
    </location>
</feature>
<feature type="compositionally biased region" description="Basic residues" evidence="1">
    <location>
        <begin position="410"/>
        <end position="424"/>
    </location>
</feature>
<dbReference type="Proteomes" id="UP000054166">
    <property type="component" value="Unassembled WGS sequence"/>
</dbReference>
<dbReference type="InParanoid" id="A0A0C3G0X3"/>
<name>A0A0C3G0X3_PILCF</name>
<feature type="region of interest" description="Disordered" evidence="1">
    <location>
        <begin position="89"/>
        <end position="123"/>
    </location>
</feature>
<feature type="compositionally biased region" description="Low complexity" evidence="1">
    <location>
        <begin position="231"/>
        <end position="244"/>
    </location>
</feature>
<feature type="compositionally biased region" description="Low complexity" evidence="1">
    <location>
        <begin position="185"/>
        <end position="197"/>
    </location>
</feature>
<sequence length="811" mass="87217">MMLAPEDEVIADSEDDESFVPLITSSTSRSLIDASLSKVGERSIDSPIQTATFTSKIKEPPTGPSAISSFSPSTHIQIARKPNLIAPSTISSFSSKPDATSSTTSAFKPRPKPRPAYRGAQAINTSLLDDSASIDIGPSTIENASIFNAADSTGLEGIFAPSLADRAKMRSRNTTAMPNNNDATSISKSKSNPNSSTKSKKLKPSPEPKSKPVPDSEVINITSSEDEMGFKPLPKSYSSSSSKPKPAKRTKPKIPSRVPLPDSQKTITTIPILSSDAFVLPPSDPLPPLPPSPVVNGMGADVEMSPPSSIDVGRKRKRRPATQSVPGFDLGLDMEVDLDFNLHLGIDADEKTTDDAEDSRRMPPPAPVALPAPPAPFFVGSSSSDFGIPEVGDGATSVAEAAGSVLAEKPKKKKEKDRKKKKGSKGNSDPAFVESEIASGDAAADPKPKKTKNKKVRSTKNAVELVIQTKDSSKSTASASAKGPFKSKEIIDDDDDDEDPLGMAPLPPRVISAEHDYSHSRVSFARDSGVEDLDERGEAGGKQEEEKGKKKKDKKGTDKDKEKSKKRKAVALASDQDVDDREEEEESRPVKKSAARKVVLNGSDDELGGAGVGVDSNSLKDSLIGKGKGVANNIMEDEFEGTEVTNEQEFKENIRPPTDLSYINKPAPTSSKIPPRAYLISRTKSTPMSELIRRVNSYSGSPFHSPSPSSLSTPSLLRTKTAATAYSPLLKSSRSLLSRIAPLHPTRKPPPPPLPSIPKAKERKTKKMLEMEERWEDELSESVDGWACLEEAEREALRRCKKEMEMGGYED</sequence>
<feature type="region of interest" description="Disordered" evidence="1">
    <location>
        <begin position="283"/>
        <end position="329"/>
    </location>
</feature>
<feature type="compositionally biased region" description="Basic and acidic residues" evidence="1">
    <location>
        <begin position="349"/>
        <end position="361"/>
    </location>
</feature>
<keyword evidence="3" id="KW-1185">Reference proteome</keyword>
<feature type="compositionally biased region" description="Basic and acidic residues" evidence="1">
    <location>
        <begin position="536"/>
        <end position="548"/>
    </location>
</feature>
<dbReference type="EMBL" id="KN832988">
    <property type="protein sequence ID" value="KIM84351.1"/>
    <property type="molecule type" value="Genomic_DNA"/>
</dbReference>
<evidence type="ECO:0000313" key="3">
    <source>
        <dbReference type="Proteomes" id="UP000054166"/>
    </source>
</evidence>
<feature type="compositionally biased region" description="Pro residues" evidence="1">
    <location>
        <begin position="362"/>
        <end position="376"/>
    </location>
</feature>
<dbReference type="AlphaFoldDB" id="A0A0C3G0X3"/>
<feature type="compositionally biased region" description="Pro residues" evidence="1">
    <location>
        <begin position="283"/>
        <end position="293"/>
    </location>
</feature>
<feature type="compositionally biased region" description="Basic residues" evidence="1">
    <location>
        <begin position="449"/>
        <end position="458"/>
    </location>
</feature>
<feature type="compositionally biased region" description="Acidic residues" evidence="1">
    <location>
        <begin position="576"/>
        <end position="586"/>
    </location>
</feature>
<feature type="compositionally biased region" description="Polar residues" evidence="1">
    <location>
        <begin position="172"/>
        <end position="184"/>
    </location>
</feature>